<evidence type="ECO:0000313" key="4">
    <source>
        <dbReference type="Proteomes" id="UP000192906"/>
    </source>
</evidence>
<keyword evidence="1" id="KW-0472">Membrane</keyword>
<evidence type="ECO:0008006" key="5">
    <source>
        <dbReference type="Google" id="ProtNLM"/>
    </source>
</evidence>
<dbReference type="STRING" id="1519643.SAMN06295933_2044"/>
<evidence type="ECO:0000256" key="1">
    <source>
        <dbReference type="SAM" id="Phobius"/>
    </source>
</evidence>
<evidence type="ECO:0000256" key="2">
    <source>
        <dbReference type="SAM" id="SignalP"/>
    </source>
</evidence>
<feature type="signal peptide" evidence="2">
    <location>
        <begin position="1"/>
        <end position="25"/>
    </location>
</feature>
<dbReference type="Proteomes" id="UP000192906">
    <property type="component" value="Unassembled WGS sequence"/>
</dbReference>
<organism evidence="3 4">
    <name type="scientific">Desulfovibrio gilichinskyi</name>
    <dbReference type="NCBI Taxonomy" id="1519643"/>
    <lineage>
        <taxon>Bacteria</taxon>
        <taxon>Pseudomonadati</taxon>
        <taxon>Thermodesulfobacteriota</taxon>
        <taxon>Desulfovibrionia</taxon>
        <taxon>Desulfovibrionales</taxon>
        <taxon>Desulfovibrionaceae</taxon>
        <taxon>Desulfovibrio</taxon>
    </lineage>
</organism>
<keyword evidence="1" id="KW-0812">Transmembrane</keyword>
<accession>A0A1X7DLR8</accession>
<protein>
    <recommendedName>
        <fullName evidence="5">von Willebrand factor type A domain-containing protein</fullName>
    </recommendedName>
</protein>
<dbReference type="PROSITE" id="PS51257">
    <property type="entry name" value="PROKAR_LIPOPROTEIN"/>
    <property type="match status" value="1"/>
</dbReference>
<evidence type="ECO:0000313" key="3">
    <source>
        <dbReference type="EMBL" id="SMF17808.1"/>
    </source>
</evidence>
<feature type="transmembrane region" description="Helical" evidence="1">
    <location>
        <begin position="746"/>
        <end position="767"/>
    </location>
</feature>
<name>A0A1X7DLR8_9BACT</name>
<dbReference type="OrthoDB" id="5098057at2"/>
<feature type="chain" id="PRO_5013390153" description="von Willebrand factor type A domain-containing protein" evidence="2">
    <location>
        <begin position="26"/>
        <end position="881"/>
    </location>
</feature>
<keyword evidence="4" id="KW-1185">Reference proteome</keyword>
<dbReference type="AlphaFoldDB" id="A0A1X7DLR8"/>
<keyword evidence="2" id="KW-0732">Signal</keyword>
<dbReference type="RefSeq" id="WP_085101808.1">
    <property type="nucleotide sequence ID" value="NZ_FWZU01000003.1"/>
</dbReference>
<dbReference type="EMBL" id="FWZU01000003">
    <property type="protein sequence ID" value="SMF17808.1"/>
    <property type="molecule type" value="Genomic_DNA"/>
</dbReference>
<reference evidence="4" key="1">
    <citation type="submission" date="2017-04" db="EMBL/GenBank/DDBJ databases">
        <authorList>
            <person name="Varghese N."/>
            <person name="Submissions S."/>
        </authorList>
    </citation>
    <scope>NUCLEOTIDE SEQUENCE [LARGE SCALE GENOMIC DNA]</scope>
    <source>
        <strain evidence="4">K3S</strain>
    </source>
</reference>
<proteinExistence type="predicted"/>
<keyword evidence="1" id="KW-1133">Transmembrane helix</keyword>
<sequence>MNSSKYHACLFLLIIFLGFACPVQARVVTVVYDDSKSMFGGFTLNIKNKKIHANPTDRWVYANYALQTLAALMHKEDKLYVVRMNAFNEVSESEEKSAKVVKYLGTEVSKALRDIMSYGCGKTTPYGSVSFAVDCFLNATDKMNNHGKFNDNQLRRVKEKRKDWLIIITDGSFDGMSDGSAKAKAEDIEKYKEKAGKDSRVIFLLIGAKPDESLYSKWRQSVGGHVEELITVQAAEGGKDILDAMKKVAAIIEGRDAGEDKFRPNFCGDTFDFESPYPLRRVSVQQQIEGIKNFSTPSILRLPDGSETPFSHFEVESPHKTEITTLFGQKLDNREARDITGIISTAGSNEKVMGAGIYQIYCPGNFTDYTVKNLLIETSINFQPVLEVKGVGIKEENENNSGYDLCRDDEIRLHVKFSDYKSNQTLNFNEDQAGKIDVHVLDSDMKKIGESFAYDNRASEFISNWQKVSAIKGPLDLKEISIRAVSHGYFDLKSDVFKIKAEKRSRNVTATLYPSTVNVLYKFCDTPKEVASVSVNLSNVQDKSRVKLTARDIPKGITISSQEDSDSTGYSAETAYSIGSPVTVYLYRDKHFNLPAPAEFYLEIQFPDDPALRISNVNTKVKILPQKRNIEFVPDRAIWNGSVVATQNVPPFILRLSENGKFIDLNKENWDVSTHSDCEAGFQLSHNPELNGDYAVTPDFGSLVPPLPASAGEFPVQINWQGPFPGETFSSTIVLSMMDSDLLTKYRWLAGLILFFFCMVWFIWRLLTKRRFTRDAKIKFKTTRSDVPPRVQTIFLRKKGVSVFLSRWLWPSTAEKINVRGVNFKAGDNSASIVIARHSQKRTMYMHGVPLDSPGHKDQGLPRGSALEDRGDYVIKEYYYE</sequence>
<gene>
    <name evidence="3" type="ORF">SAMN06295933_2044</name>
</gene>